<dbReference type="OrthoDB" id="9780153at2"/>
<name>A0A0S4KQ66_9BACT</name>
<dbReference type="KEGG" id="nio:NITINOP_1604"/>
<dbReference type="CDD" id="cd17535">
    <property type="entry name" value="REC_NarL-like"/>
    <property type="match status" value="1"/>
</dbReference>
<dbReference type="InterPro" id="IPR001789">
    <property type="entry name" value="Sig_transdc_resp-reg_receiver"/>
</dbReference>
<protein>
    <submittedName>
        <fullName evidence="6">Response regulator, LuxR family</fullName>
    </submittedName>
</protein>
<dbReference type="GO" id="GO:0000160">
    <property type="term" value="P:phosphorelay signal transduction system"/>
    <property type="evidence" value="ECO:0007669"/>
    <property type="project" value="InterPro"/>
</dbReference>
<proteinExistence type="predicted"/>
<evidence type="ECO:0000256" key="2">
    <source>
        <dbReference type="ARBA" id="ARBA00023125"/>
    </source>
</evidence>
<evidence type="ECO:0000259" key="5">
    <source>
        <dbReference type="PROSITE" id="PS50110"/>
    </source>
</evidence>
<dbReference type="AlphaFoldDB" id="A0A0S4KQ66"/>
<dbReference type="EMBL" id="LN885086">
    <property type="protein sequence ID" value="CUQ66579.1"/>
    <property type="molecule type" value="Genomic_DNA"/>
</dbReference>
<dbReference type="RefSeq" id="WP_062484576.1">
    <property type="nucleotide sequence ID" value="NZ_LN885086.1"/>
</dbReference>
<gene>
    <name evidence="6" type="ORF">NITINOP_1604</name>
</gene>
<evidence type="ECO:0000313" key="7">
    <source>
        <dbReference type="Proteomes" id="UP000066284"/>
    </source>
</evidence>
<dbReference type="InterPro" id="IPR000792">
    <property type="entry name" value="Tscrpt_reg_LuxR_C"/>
</dbReference>
<reference evidence="7" key="1">
    <citation type="submission" date="2015-09" db="EMBL/GenBank/DDBJ databases">
        <authorList>
            <person name="Daims H."/>
        </authorList>
    </citation>
    <scope>NUCLEOTIDE SEQUENCE [LARGE SCALE GENOMIC DNA]</scope>
</reference>
<dbReference type="CDD" id="cd06170">
    <property type="entry name" value="LuxR_C_like"/>
    <property type="match status" value="1"/>
</dbReference>
<dbReference type="PROSITE" id="PS50043">
    <property type="entry name" value="HTH_LUXR_2"/>
    <property type="match status" value="1"/>
</dbReference>
<feature type="modified residue" description="4-aspartylphosphate" evidence="3">
    <location>
        <position position="66"/>
    </location>
</feature>
<dbReference type="Proteomes" id="UP000066284">
    <property type="component" value="Chromosome 1"/>
</dbReference>
<keyword evidence="7" id="KW-1185">Reference proteome</keyword>
<dbReference type="Pfam" id="PF00196">
    <property type="entry name" value="GerE"/>
    <property type="match status" value="1"/>
</dbReference>
<dbReference type="PROSITE" id="PS00622">
    <property type="entry name" value="HTH_LUXR_1"/>
    <property type="match status" value="1"/>
</dbReference>
<dbReference type="SMART" id="SM00448">
    <property type="entry name" value="REC"/>
    <property type="match status" value="1"/>
</dbReference>
<dbReference type="PRINTS" id="PR00038">
    <property type="entry name" value="HTHLUXR"/>
</dbReference>
<dbReference type="PANTHER" id="PTHR43214:SF43">
    <property type="entry name" value="TWO-COMPONENT RESPONSE REGULATOR"/>
    <property type="match status" value="1"/>
</dbReference>
<accession>A0A0S4KQ66</accession>
<organism evidence="6 7">
    <name type="scientific">Candidatus Nitrospira inopinata</name>
    <dbReference type="NCBI Taxonomy" id="1715989"/>
    <lineage>
        <taxon>Bacteria</taxon>
        <taxon>Pseudomonadati</taxon>
        <taxon>Nitrospirota</taxon>
        <taxon>Nitrospiria</taxon>
        <taxon>Nitrospirales</taxon>
        <taxon>Nitrospiraceae</taxon>
        <taxon>Nitrospira</taxon>
    </lineage>
</organism>
<dbReference type="PANTHER" id="PTHR43214">
    <property type="entry name" value="TWO-COMPONENT RESPONSE REGULATOR"/>
    <property type="match status" value="1"/>
</dbReference>
<evidence type="ECO:0000313" key="6">
    <source>
        <dbReference type="EMBL" id="CUQ66579.1"/>
    </source>
</evidence>
<evidence type="ECO:0000256" key="3">
    <source>
        <dbReference type="PROSITE-ProRule" id="PRU00169"/>
    </source>
</evidence>
<dbReference type="SUPFAM" id="SSF52172">
    <property type="entry name" value="CheY-like"/>
    <property type="match status" value="1"/>
</dbReference>
<evidence type="ECO:0000259" key="4">
    <source>
        <dbReference type="PROSITE" id="PS50043"/>
    </source>
</evidence>
<dbReference type="InterPro" id="IPR016032">
    <property type="entry name" value="Sig_transdc_resp-reg_C-effctor"/>
</dbReference>
<dbReference type="PROSITE" id="PS50110">
    <property type="entry name" value="RESPONSE_REGULATORY"/>
    <property type="match status" value="1"/>
</dbReference>
<dbReference type="InterPro" id="IPR039420">
    <property type="entry name" value="WalR-like"/>
</dbReference>
<dbReference type="Gene3D" id="3.40.50.2300">
    <property type="match status" value="1"/>
</dbReference>
<dbReference type="InterPro" id="IPR011006">
    <property type="entry name" value="CheY-like_superfamily"/>
</dbReference>
<dbReference type="SMART" id="SM00421">
    <property type="entry name" value="HTH_LUXR"/>
    <property type="match status" value="1"/>
</dbReference>
<keyword evidence="1 3" id="KW-0597">Phosphoprotein</keyword>
<dbReference type="GO" id="GO:0006355">
    <property type="term" value="P:regulation of DNA-templated transcription"/>
    <property type="evidence" value="ECO:0007669"/>
    <property type="project" value="InterPro"/>
</dbReference>
<feature type="domain" description="HTH luxR-type" evidence="4">
    <location>
        <begin position="160"/>
        <end position="225"/>
    </location>
</feature>
<keyword evidence="2" id="KW-0238">DNA-binding</keyword>
<dbReference type="GO" id="GO:0003677">
    <property type="term" value="F:DNA binding"/>
    <property type="evidence" value="ECO:0007669"/>
    <property type="project" value="UniProtKB-KW"/>
</dbReference>
<evidence type="ECO:0000256" key="1">
    <source>
        <dbReference type="ARBA" id="ARBA00022553"/>
    </source>
</evidence>
<dbReference type="STRING" id="1715989.NITINOP_1604"/>
<dbReference type="Pfam" id="PF00072">
    <property type="entry name" value="Response_reg"/>
    <property type="match status" value="1"/>
</dbReference>
<feature type="domain" description="Response regulatory" evidence="5">
    <location>
        <begin position="15"/>
        <end position="131"/>
    </location>
</feature>
<dbReference type="SUPFAM" id="SSF46894">
    <property type="entry name" value="C-terminal effector domain of the bipartite response regulators"/>
    <property type="match status" value="1"/>
</dbReference>
<dbReference type="InterPro" id="IPR058245">
    <property type="entry name" value="NreC/VraR/RcsB-like_REC"/>
</dbReference>
<sequence length="225" mass="25061">MIREPSKKERAVSIRLLLAERYRLIRRSLRALLERERDIRVVAEAADGREALNLAMAHKPDLALIDLDTPSRDGVTATKLIHGCVPDTRVLVLSADDDDARIVEAVQAGAFGYILKDADSDDLLRCIRAAHRGEHLLSPFTPDHFARRALAAVEQTHPHETASLSGLTEREREILACAAMGRTNKEIADQLCVSLDTVKTHLHHIYRKLSVNGRVEAVLAFLQTK</sequence>